<keyword evidence="3" id="KW-1185">Reference proteome</keyword>
<dbReference type="PANTHER" id="PTHR35177:SF2">
    <property type="entry name" value="HYDROGENASE MATURATION FACTOR HYBG"/>
    <property type="match status" value="1"/>
</dbReference>
<dbReference type="RefSeq" id="WP_093588715.1">
    <property type="nucleotide sequence ID" value="NZ_FOYL01000002.1"/>
</dbReference>
<dbReference type="Pfam" id="PF01455">
    <property type="entry name" value="HupF_HypC"/>
    <property type="match status" value="1"/>
</dbReference>
<dbReference type="PANTHER" id="PTHR35177">
    <property type="entry name" value="HYDROGENASE MATURATION FACTOR HYBG"/>
    <property type="match status" value="1"/>
</dbReference>
<dbReference type="AlphaFoldDB" id="A0A1I6DAV0"/>
<comment type="similarity">
    <text evidence="1">Belongs to the HupF/HypC family.</text>
</comment>
<sequence>MCLGIPGEVVEILTDRQDLAKVDVCGVRRAINIGLLADEDVRPGDWVLIHVGFALSKIDEEEAQAALDFLEGLGKAYQDEMDALRDSRID</sequence>
<dbReference type="OrthoDB" id="9806017at2"/>
<dbReference type="InterPro" id="IPR001109">
    <property type="entry name" value="Hydrogenase_HupF/HypC"/>
</dbReference>
<dbReference type="SUPFAM" id="SSF159127">
    <property type="entry name" value="HupF/HypC-like"/>
    <property type="match status" value="1"/>
</dbReference>
<evidence type="ECO:0000313" key="3">
    <source>
        <dbReference type="Proteomes" id="UP000198583"/>
    </source>
</evidence>
<dbReference type="STRING" id="84724.SAMN04488564_102120"/>
<dbReference type="FunFam" id="2.30.30.140:FF:000022">
    <property type="entry name" value="Hydrogenase assembly chaperone HybG"/>
    <property type="match status" value="1"/>
</dbReference>
<evidence type="ECO:0000256" key="1">
    <source>
        <dbReference type="ARBA" id="ARBA00006018"/>
    </source>
</evidence>
<reference evidence="3" key="1">
    <citation type="submission" date="2016-10" db="EMBL/GenBank/DDBJ databases">
        <authorList>
            <person name="Varghese N."/>
            <person name="Submissions S."/>
        </authorList>
    </citation>
    <scope>NUCLEOTIDE SEQUENCE [LARGE SCALE GENOMIC DNA]</scope>
    <source>
        <strain evidence="3">DSM 44232</strain>
    </source>
</reference>
<evidence type="ECO:0000313" key="2">
    <source>
        <dbReference type="EMBL" id="SFR02481.1"/>
    </source>
</evidence>
<dbReference type="Gene3D" id="2.30.30.140">
    <property type="match status" value="1"/>
</dbReference>
<gene>
    <name evidence="2" type="ORF">SAMN04488564_102120</name>
</gene>
<dbReference type="GO" id="GO:0051604">
    <property type="term" value="P:protein maturation"/>
    <property type="evidence" value="ECO:0007669"/>
    <property type="project" value="TreeGrafter"/>
</dbReference>
<dbReference type="PRINTS" id="PR00445">
    <property type="entry name" value="HUPFHYPC"/>
</dbReference>
<dbReference type="EMBL" id="FOYL01000002">
    <property type="protein sequence ID" value="SFR02481.1"/>
    <property type="molecule type" value="Genomic_DNA"/>
</dbReference>
<proteinExistence type="inferred from homology"/>
<dbReference type="NCBIfam" id="TIGR00074">
    <property type="entry name" value="hypC_hupF"/>
    <property type="match status" value="1"/>
</dbReference>
<protein>
    <submittedName>
        <fullName evidence="2">Hydrogenase 2 accessory protein HybG</fullName>
    </submittedName>
</protein>
<dbReference type="GO" id="GO:0005506">
    <property type="term" value="F:iron ion binding"/>
    <property type="evidence" value="ECO:0007669"/>
    <property type="project" value="TreeGrafter"/>
</dbReference>
<dbReference type="Proteomes" id="UP000198583">
    <property type="component" value="Unassembled WGS sequence"/>
</dbReference>
<organism evidence="2 3">
    <name type="scientific">Lentzea waywayandensis</name>
    <dbReference type="NCBI Taxonomy" id="84724"/>
    <lineage>
        <taxon>Bacteria</taxon>
        <taxon>Bacillati</taxon>
        <taxon>Actinomycetota</taxon>
        <taxon>Actinomycetes</taxon>
        <taxon>Pseudonocardiales</taxon>
        <taxon>Pseudonocardiaceae</taxon>
        <taxon>Lentzea</taxon>
    </lineage>
</organism>
<accession>A0A1I6DAV0</accession>
<name>A0A1I6DAV0_9PSEU</name>
<dbReference type="GO" id="GO:1902670">
    <property type="term" value="F:carbon dioxide binding"/>
    <property type="evidence" value="ECO:0007669"/>
    <property type="project" value="TreeGrafter"/>
</dbReference>